<comment type="caution">
    <text evidence="1">The sequence shown here is derived from an EMBL/GenBank/DDBJ whole genome shotgun (WGS) entry which is preliminary data.</text>
</comment>
<proteinExistence type="predicted"/>
<organism evidence="1 2">
    <name type="scientific">Colletotrichum phormii</name>
    <dbReference type="NCBI Taxonomy" id="359342"/>
    <lineage>
        <taxon>Eukaryota</taxon>
        <taxon>Fungi</taxon>
        <taxon>Dikarya</taxon>
        <taxon>Ascomycota</taxon>
        <taxon>Pezizomycotina</taxon>
        <taxon>Sordariomycetes</taxon>
        <taxon>Hypocreomycetidae</taxon>
        <taxon>Glomerellales</taxon>
        <taxon>Glomerellaceae</taxon>
        <taxon>Colletotrichum</taxon>
        <taxon>Colletotrichum acutatum species complex</taxon>
    </lineage>
</organism>
<gene>
    <name evidence="1" type="ORF">BDP81DRAFT_418534</name>
</gene>
<dbReference type="GeneID" id="85474566"/>
<name>A0AAJ0A2K1_9PEZI</name>
<accession>A0AAJ0A2K1</accession>
<evidence type="ECO:0000313" key="2">
    <source>
        <dbReference type="Proteomes" id="UP001243989"/>
    </source>
</evidence>
<evidence type="ECO:0000313" key="1">
    <source>
        <dbReference type="EMBL" id="KAK1641294.1"/>
    </source>
</evidence>
<keyword evidence="2" id="KW-1185">Reference proteome</keyword>
<dbReference type="RefSeq" id="XP_060449901.1">
    <property type="nucleotide sequence ID" value="XM_060589704.1"/>
</dbReference>
<reference evidence="1" key="1">
    <citation type="submission" date="2021-06" db="EMBL/GenBank/DDBJ databases">
        <title>Comparative genomics, transcriptomics and evolutionary studies reveal genomic signatures of adaptation to plant cell wall in hemibiotrophic fungi.</title>
        <authorList>
            <consortium name="DOE Joint Genome Institute"/>
            <person name="Baroncelli R."/>
            <person name="Diaz J.F."/>
            <person name="Benocci T."/>
            <person name="Peng M."/>
            <person name="Battaglia E."/>
            <person name="Haridas S."/>
            <person name="Andreopoulos W."/>
            <person name="Labutti K."/>
            <person name="Pangilinan J."/>
            <person name="Floch G.L."/>
            <person name="Makela M.R."/>
            <person name="Henrissat B."/>
            <person name="Grigoriev I.V."/>
            <person name="Crouch J.A."/>
            <person name="De Vries R.P."/>
            <person name="Sukno S.A."/>
            <person name="Thon M.R."/>
        </authorList>
    </citation>
    <scope>NUCLEOTIDE SEQUENCE</scope>
    <source>
        <strain evidence="1">CBS 102054</strain>
    </source>
</reference>
<dbReference type="EMBL" id="JAHMHQ010000003">
    <property type="protein sequence ID" value="KAK1641294.1"/>
    <property type="molecule type" value="Genomic_DNA"/>
</dbReference>
<dbReference type="AlphaFoldDB" id="A0AAJ0A2K1"/>
<sequence>MIMENRQQSTSSPVPLTSLQPSSRYFNCQTHGPASQVLVCTVVPAQPHSSTQAATPSTRTCKAKQRHGTYCIARGVLRTHSFVCRPPVDLWGYLAMICTSSGCLPRQRRCPF</sequence>
<dbReference type="Proteomes" id="UP001243989">
    <property type="component" value="Unassembled WGS sequence"/>
</dbReference>
<protein>
    <submittedName>
        <fullName evidence="1">Uncharacterized protein</fullName>
    </submittedName>
</protein>